<dbReference type="PANTHER" id="PTHR11061:SF30">
    <property type="entry name" value="TRNA (URACIL(54)-C(5))-METHYLTRANSFERASE"/>
    <property type="match status" value="1"/>
</dbReference>
<dbReference type="InterPro" id="IPR030390">
    <property type="entry name" value="MeTrfase_TrmA_AS"/>
</dbReference>
<evidence type="ECO:0000256" key="4">
    <source>
        <dbReference type="PROSITE-ProRule" id="PRU01024"/>
    </source>
</evidence>
<dbReference type="EC" id="2.1.1.-" evidence="6"/>
<dbReference type="InterPro" id="IPR010280">
    <property type="entry name" value="U5_MeTrfase_fam"/>
</dbReference>
<evidence type="ECO:0000256" key="2">
    <source>
        <dbReference type="ARBA" id="ARBA00022679"/>
    </source>
</evidence>
<dbReference type="Gene3D" id="2.40.50.1070">
    <property type="match status" value="1"/>
</dbReference>
<accession>E0NLR3</accession>
<dbReference type="STRING" id="862517.HMPREF9225_1143"/>
<organism evidence="6 7">
    <name type="scientific">Peptoniphilus duerdenii ATCC BAA-1640</name>
    <dbReference type="NCBI Taxonomy" id="862517"/>
    <lineage>
        <taxon>Bacteria</taxon>
        <taxon>Bacillati</taxon>
        <taxon>Bacillota</taxon>
        <taxon>Tissierellia</taxon>
        <taxon>Tissierellales</taxon>
        <taxon>Peptoniphilaceae</taxon>
        <taxon>Peptoniphilus</taxon>
    </lineage>
</organism>
<evidence type="ECO:0000256" key="3">
    <source>
        <dbReference type="ARBA" id="ARBA00022691"/>
    </source>
</evidence>
<comment type="caution">
    <text evidence="6">The sequence shown here is derived from an EMBL/GenBank/DDBJ whole genome shotgun (WGS) entry which is preliminary data.</text>
</comment>
<dbReference type="Gene3D" id="2.40.50.140">
    <property type="entry name" value="Nucleic acid-binding proteins"/>
    <property type="match status" value="1"/>
</dbReference>
<gene>
    <name evidence="6" type="primary">rumA</name>
    <name evidence="6" type="ORF">HMPREF9225_1143</name>
</gene>
<keyword evidence="7" id="KW-1185">Reference proteome</keyword>
<reference evidence="6 7" key="1">
    <citation type="submission" date="2010-07" db="EMBL/GenBank/DDBJ databases">
        <authorList>
            <person name="Muzny D."/>
            <person name="Qin X."/>
            <person name="Deng J."/>
            <person name="Jiang H."/>
            <person name="Liu Y."/>
            <person name="Qu J."/>
            <person name="Song X.-Z."/>
            <person name="Zhang L."/>
            <person name="Thornton R."/>
            <person name="Coyle M."/>
            <person name="Francisco L."/>
            <person name="Jackson L."/>
            <person name="Javaid M."/>
            <person name="Korchina V."/>
            <person name="Kovar C."/>
            <person name="Mata R."/>
            <person name="Mathew T."/>
            <person name="Ngo R."/>
            <person name="Nguyen L."/>
            <person name="Nguyen N."/>
            <person name="Okwuonu G."/>
            <person name="Ongeri F."/>
            <person name="Pham C."/>
            <person name="Simmons D."/>
            <person name="Wilczek-Boney K."/>
            <person name="Hale W."/>
            <person name="Jakkamsetti A."/>
            <person name="Pham P."/>
            <person name="Ruth R."/>
            <person name="San Lucas F."/>
            <person name="Warren J."/>
            <person name="Zhang J."/>
            <person name="Zhao Z."/>
            <person name="Zhou C."/>
            <person name="Zhu D."/>
            <person name="Lee S."/>
            <person name="Bess C."/>
            <person name="Blankenburg K."/>
            <person name="Forbes L."/>
            <person name="Fu Q."/>
            <person name="Gubbala S."/>
            <person name="Hirani K."/>
            <person name="Jayaseelan J.C."/>
            <person name="Lara F."/>
            <person name="Munidasa M."/>
            <person name="Palculict T."/>
            <person name="Patil S."/>
            <person name="Pu L.-L."/>
            <person name="Saada N."/>
            <person name="Tang L."/>
            <person name="Weissenberger G."/>
            <person name="Zhu Y."/>
            <person name="Hemphill L."/>
            <person name="Shang Y."/>
            <person name="Youmans B."/>
            <person name="Ayvaz T."/>
            <person name="Ross M."/>
            <person name="Santibanez J."/>
            <person name="Aqrawi P."/>
            <person name="Gross S."/>
            <person name="Joshi V."/>
            <person name="Fowler G."/>
            <person name="Nazareth L."/>
            <person name="Reid J."/>
            <person name="Worley K."/>
            <person name="Petrosino J."/>
            <person name="Highlander S."/>
            <person name="Gibbs R."/>
        </authorList>
    </citation>
    <scope>NUCLEOTIDE SEQUENCE [LARGE SCALE GENOMIC DNA]</scope>
    <source>
        <strain evidence="6 7">ATCC BAA-1640</strain>
    </source>
</reference>
<feature type="active site" description="Nucleophile" evidence="4">
    <location>
        <position position="373"/>
    </location>
</feature>
<evidence type="ECO:0000256" key="5">
    <source>
        <dbReference type="PROSITE-ProRule" id="PRU10015"/>
    </source>
</evidence>
<feature type="binding site" evidence="4">
    <location>
        <position position="279"/>
    </location>
    <ligand>
        <name>S-adenosyl-L-methionine</name>
        <dbReference type="ChEBI" id="CHEBI:59789"/>
    </ligand>
</feature>
<evidence type="ECO:0000313" key="6">
    <source>
        <dbReference type="EMBL" id="EFM25254.1"/>
    </source>
</evidence>
<comment type="similarity">
    <text evidence="4">Belongs to the class I-like SAM-binding methyltransferase superfamily. RNA M5U methyltransferase family.</text>
</comment>
<dbReference type="InterPro" id="IPR029063">
    <property type="entry name" value="SAM-dependent_MTases_sf"/>
</dbReference>
<dbReference type="PROSITE" id="PS51687">
    <property type="entry name" value="SAM_MT_RNA_M5U"/>
    <property type="match status" value="1"/>
</dbReference>
<dbReference type="GO" id="GO:0070041">
    <property type="term" value="F:rRNA (uridine-C5-)-methyltransferase activity"/>
    <property type="evidence" value="ECO:0007669"/>
    <property type="project" value="TreeGrafter"/>
</dbReference>
<feature type="binding site" evidence="4">
    <location>
        <position position="346"/>
    </location>
    <ligand>
        <name>S-adenosyl-L-methionine</name>
        <dbReference type="ChEBI" id="CHEBI:59789"/>
    </ligand>
</feature>
<evidence type="ECO:0000313" key="7">
    <source>
        <dbReference type="Proteomes" id="UP000003280"/>
    </source>
</evidence>
<dbReference type="InterPro" id="IPR012340">
    <property type="entry name" value="NA-bd_OB-fold"/>
</dbReference>
<dbReference type="GO" id="GO:0070475">
    <property type="term" value="P:rRNA base methylation"/>
    <property type="evidence" value="ECO:0007669"/>
    <property type="project" value="TreeGrafter"/>
</dbReference>
<dbReference type="Proteomes" id="UP000003280">
    <property type="component" value="Unassembled WGS sequence"/>
</dbReference>
<dbReference type="HOGENOM" id="CLU_014689_7_1_9"/>
<feature type="binding site" evidence="4">
    <location>
        <position position="300"/>
    </location>
    <ligand>
        <name>S-adenosyl-L-methionine</name>
        <dbReference type="ChEBI" id="CHEBI:59789"/>
    </ligand>
</feature>
<keyword evidence="2 4" id="KW-0808">Transferase</keyword>
<evidence type="ECO:0000256" key="1">
    <source>
        <dbReference type="ARBA" id="ARBA00022603"/>
    </source>
</evidence>
<dbReference type="SUPFAM" id="SSF53335">
    <property type="entry name" value="S-adenosyl-L-methionine-dependent methyltransferases"/>
    <property type="match status" value="1"/>
</dbReference>
<keyword evidence="1 4" id="KW-0489">Methyltransferase</keyword>
<feature type="binding site" evidence="4">
    <location>
        <position position="250"/>
    </location>
    <ligand>
        <name>S-adenosyl-L-methionine</name>
        <dbReference type="ChEBI" id="CHEBI:59789"/>
    </ligand>
</feature>
<dbReference type="OrthoDB" id="9804590at2"/>
<proteinExistence type="inferred from homology"/>
<name>E0NLR3_9FIRM</name>
<protein>
    <submittedName>
        <fullName evidence="6">23S rRNA (Uracil-5-)-methyltransferase RumA</fullName>
        <ecNumber evidence="6">2.1.1.-</ecNumber>
    </submittedName>
</protein>
<dbReference type="EMBL" id="AEEH01000043">
    <property type="protein sequence ID" value="EFM25254.1"/>
    <property type="molecule type" value="Genomic_DNA"/>
</dbReference>
<dbReference type="eggNOG" id="COG2265">
    <property type="taxonomic scope" value="Bacteria"/>
</dbReference>
<feature type="active site" evidence="5">
    <location>
        <position position="373"/>
    </location>
</feature>
<keyword evidence="3 4" id="KW-0949">S-adenosyl-L-methionine</keyword>
<dbReference type="PANTHER" id="PTHR11061">
    <property type="entry name" value="RNA M5U METHYLTRANSFERASE"/>
    <property type="match status" value="1"/>
</dbReference>
<dbReference type="Pfam" id="PF05958">
    <property type="entry name" value="tRNA_U5-meth_tr"/>
    <property type="match status" value="1"/>
</dbReference>
<dbReference type="NCBIfam" id="TIGR00479">
    <property type="entry name" value="rumA"/>
    <property type="match status" value="1"/>
</dbReference>
<dbReference type="CDD" id="cd02440">
    <property type="entry name" value="AdoMet_MTases"/>
    <property type="match status" value="1"/>
</dbReference>
<dbReference type="PROSITE" id="PS01230">
    <property type="entry name" value="TRMA_1"/>
    <property type="match status" value="1"/>
</dbReference>
<sequence length="415" mass="47670">MIAEIVDLSHDGMGIVKENGIYFLDGGLIGDKVEYVVTNEKKKQGKILKIIEKSKYRIESPCPYSKECGGCPLIEMDYKRELEWKRSKVENAIRRIGKINREVEPTVENKKPFRYRNIVQLKVQDKKIGYFKKGTHEVLDIDDCKIAPEEIKNVVKILKNWNGLSSIEQVIIRINYQGEMMVILGTRTGLKKENNLLEKLLDLKVISVYEDINKTRNHYGYELREIYKSKQMYEKIGDHKFIVEPGTFLQVNPYQVENLYNLAVEGLELKKEDKVMDLYSGIGTISLKMAEQVESVIAVESFEGSVEIARKNAELNGIENVEFARGKVEDLTEKLEKYTVNKVLLDPPRAGAKEEALRTIIKLNPERITYVSCNPSTLARDLQILSEKYKIEKIIPVDMFSHSSHCECVALLTRD</sequence>
<dbReference type="RefSeq" id="WP_008901957.1">
    <property type="nucleotide sequence ID" value="NZ_GL397071.1"/>
</dbReference>
<dbReference type="AlphaFoldDB" id="E0NLR3"/>
<dbReference type="Gene3D" id="3.40.50.150">
    <property type="entry name" value="Vaccinia Virus protein VP39"/>
    <property type="match status" value="1"/>
</dbReference>
<dbReference type="FunFam" id="3.40.50.150:FF:000009">
    <property type="entry name" value="23S rRNA (Uracil(1939)-C(5))-methyltransferase RlmD"/>
    <property type="match status" value="1"/>
</dbReference>